<keyword evidence="8" id="KW-0963">Cytoplasm</keyword>
<evidence type="ECO:0000256" key="4">
    <source>
        <dbReference type="ARBA" id="ARBA00022840"/>
    </source>
</evidence>
<evidence type="ECO:0000256" key="5">
    <source>
        <dbReference type="ARBA" id="ARBA00022857"/>
    </source>
</evidence>
<evidence type="ECO:0000256" key="3">
    <source>
        <dbReference type="ARBA" id="ARBA00022777"/>
    </source>
</evidence>
<comment type="function">
    <text evidence="8">Involved in the regulation of the intracellular balance of NAD and NADP, and is a key enzyme in the biosynthesis of NADP. Catalyzes specifically the phosphorylation on 2'-hydroxyl of the adenosine moiety of NAD to yield NADP.</text>
</comment>
<feature type="binding site" evidence="8">
    <location>
        <begin position="70"/>
        <end position="71"/>
    </location>
    <ligand>
        <name>NAD(+)</name>
        <dbReference type="ChEBI" id="CHEBI:57540"/>
    </ligand>
</feature>
<dbReference type="EMBL" id="JACHHV010000014">
    <property type="protein sequence ID" value="MBB5888105.1"/>
    <property type="molecule type" value="Genomic_DNA"/>
</dbReference>
<comment type="caution">
    <text evidence="9">The sequence shown here is derived from an EMBL/GenBank/DDBJ whole genome shotgun (WGS) entry which is preliminary data.</text>
</comment>
<feature type="binding site" evidence="8">
    <location>
        <position position="173"/>
    </location>
    <ligand>
        <name>NAD(+)</name>
        <dbReference type="ChEBI" id="CHEBI:57540"/>
    </ligand>
</feature>
<keyword evidence="2 8" id="KW-0547">Nucleotide-binding</keyword>
<comment type="catalytic activity">
    <reaction evidence="7 8">
        <text>NAD(+) + ATP = ADP + NADP(+) + H(+)</text>
        <dbReference type="Rhea" id="RHEA:18629"/>
        <dbReference type="ChEBI" id="CHEBI:15378"/>
        <dbReference type="ChEBI" id="CHEBI:30616"/>
        <dbReference type="ChEBI" id="CHEBI:57540"/>
        <dbReference type="ChEBI" id="CHEBI:58349"/>
        <dbReference type="ChEBI" id="CHEBI:456216"/>
        <dbReference type="EC" id="2.7.1.23"/>
    </reaction>
</comment>
<keyword evidence="10" id="KW-1185">Reference proteome</keyword>
<comment type="caution">
    <text evidence="8">Lacks conserved residue(s) required for the propagation of feature annotation.</text>
</comment>
<feature type="active site" description="Proton acceptor" evidence="8">
    <location>
        <position position="70"/>
    </location>
</feature>
<comment type="cofactor">
    <cofactor evidence="8">
        <name>a divalent metal cation</name>
        <dbReference type="ChEBI" id="CHEBI:60240"/>
    </cofactor>
</comment>
<dbReference type="NCBIfam" id="NF003424">
    <property type="entry name" value="PRK04885.1"/>
    <property type="match status" value="1"/>
</dbReference>
<organism evidence="9 10">
    <name type="scientific">Lactovum miscens</name>
    <dbReference type="NCBI Taxonomy" id="190387"/>
    <lineage>
        <taxon>Bacteria</taxon>
        <taxon>Bacillati</taxon>
        <taxon>Bacillota</taxon>
        <taxon>Bacilli</taxon>
        <taxon>Lactobacillales</taxon>
        <taxon>Streptococcaceae</taxon>
        <taxon>Lactovum</taxon>
    </lineage>
</organism>
<keyword evidence="3 8" id="KW-0418">Kinase</keyword>
<evidence type="ECO:0000256" key="1">
    <source>
        <dbReference type="ARBA" id="ARBA00022679"/>
    </source>
</evidence>
<keyword evidence="4 8" id="KW-0067">ATP-binding</keyword>
<dbReference type="GO" id="GO:0006741">
    <property type="term" value="P:NADP+ biosynthetic process"/>
    <property type="evidence" value="ECO:0007669"/>
    <property type="project" value="UniProtKB-UniRule"/>
</dbReference>
<dbReference type="InterPro" id="IPR002504">
    <property type="entry name" value="NADK"/>
</dbReference>
<sequence length="290" mass="32392">MVKKIWIYDNESLHSQETSKKLREKLLASGSLRTKEHQASPGLIQTQLVQDGHFEFNEESPDIVISIGGDGTMLSAFHKYETQADKIRFVGVHTGHLGFYTDFLSSQLDEVVAALKNEDPRNAVHYPLLKVKVNLDDGNSKSFYALNESTVRRGAETLVAEVNISGFIFEKFRGDGLVVSTPTGSTAYNKSIGGAVMHPQVEAMQMAEIASINNRIFRTLGSPMIVAKKDSITIIPESENELWFTIDQKEYKMTNLKEVVYSLDGHTIAFANCAHTPFWSRVRNNFIGSE</sequence>
<evidence type="ECO:0000313" key="9">
    <source>
        <dbReference type="EMBL" id="MBB5888105.1"/>
    </source>
</evidence>
<dbReference type="EC" id="2.7.1.23" evidence="8"/>
<evidence type="ECO:0000313" key="10">
    <source>
        <dbReference type="Proteomes" id="UP000562464"/>
    </source>
</evidence>
<protein>
    <recommendedName>
        <fullName evidence="8">NAD kinase</fullName>
        <ecNumber evidence="8">2.7.1.23</ecNumber>
    </recommendedName>
    <alternativeName>
        <fullName evidence="8">ATP-dependent NAD kinase</fullName>
    </alternativeName>
</protein>
<accession>A0A841C6L1</accession>
<name>A0A841C6L1_9LACT</name>
<dbReference type="PANTHER" id="PTHR20275:SF0">
    <property type="entry name" value="NAD KINASE"/>
    <property type="match status" value="1"/>
</dbReference>
<proteinExistence type="inferred from homology"/>
<dbReference type="Pfam" id="PF20143">
    <property type="entry name" value="NAD_kinase_C"/>
    <property type="match status" value="1"/>
</dbReference>
<feature type="binding site" evidence="8">
    <location>
        <position position="175"/>
    </location>
    <ligand>
        <name>NAD(+)</name>
        <dbReference type="ChEBI" id="CHEBI:57540"/>
    </ligand>
</feature>
<keyword evidence="1 8" id="KW-0808">Transferase</keyword>
<dbReference type="Gene3D" id="2.60.200.30">
    <property type="entry name" value="Probable inorganic polyphosphate/atp-NAD kinase, domain 2"/>
    <property type="match status" value="1"/>
</dbReference>
<dbReference type="InterPro" id="IPR016064">
    <property type="entry name" value="NAD/diacylglycerol_kinase_sf"/>
</dbReference>
<reference evidence="9 10" key="1">
    <citation type="submission" date="2020-08" db="EMBL/GenBank/DDBJ databases">
        <title>Genomic Encyclopedia of Type Strains, Phase IV (KMG-IV): sequencing the most valuable type-strain genomes for metagenomic binning, comparative biology and taxonomic classification.</title>
        <authorList>
            <person name="Goeker M."/>
        </authorList>
    </citation>
    <scope>NUCLEOTIDE SEQUENCE [LARGE SCALE GENOMIC DNA]</scope>
    <source>
        <strain evidence="9 10">DSM 14925</strain>
    </source>
</reference>
<comment type="subcellular location">
    <subcellularLocation>
        <location evidence="8">Cytoplasm</location>
    </subcellularLocation>
</comment>
<keyword evidence="6 8" id="KW-0520">NAD</keyword>
<dbReference type="SUPFAM" id="SSF111331">
    <property type="entry name" value="NAD kinase/diacylglycerol kinase-like"/>
    <property type="match status" value="1"/>
</dbReference>
<dbReference type="GO" id="GO:0003951">
    <property type="term" value="F:NAD+ kinase activity"/>
    <property type="evidence" value="ECO:0007669"/>
    <property type="project" value="UniProtKB-UniRule"/>
</dbReference>
<dbReference type="InterPro" id="IPR017437">
    <property type="entry name" value="ATP-NAD_kinase_PpnK-typ_C"/>
</dbReference>
<dbReference type="RefSeq" id="WP_183539843.1">
    <property type="nucleotide sequence ID" value="NZ_DASWOY010000021.1"/>
</dbReference>
<dbReference type="GO" id="GO:0046872">
    <property type="term" value="F:metal ion binding"/>
    <property type="evidence" value="ECO:0007669"/>
    <property type="project" value="UniProtKB-UniRule"/>
</dbReference>
<keyword evidence="5 8" id="KW-0521">NADP</keyword>
<gene>
    <name evidence="8" type="primary">nadK</name>
    <name evidence="9" type="ORF">HNQ37_000996</name>
</gene>
<dbReference type="GO" id="GO:0019674">
    <property type="term" value="P:NAD+ metabolic process"/>
    <property type="evidence" value="ECO:0007669"/>
    <property type="project" value="InterPro"/>
</dbReference>
<evidence type="ECO:0000256" key="6">
    <source>
        <dbReference type="ARBA" id="ARBA00023027"/>
    </source>
</evidence>
<feature type="binding site" evidence="8">
    <location>
        <position position="210"/>
    </location>
    <ligand>
        <name>NAD(+)</name>
        <dbReference type="ChEBI" id="CHEBI:57540"/>
    </ligand>
</feature>
<feature type="binding site" evidence="8">
    <location>
        <begin position="147"/>
        <end position="148"/>
    </location>
    <ligand>
        <name>NAD(+)</name>
        <dbReference type="ChEBI" id="CHEBI:57540"/>
    </ligand>
</feature>
<dbReference type="Gene3D" id="3.40.50.10330">
    <property type="entry name" value="Probable inorganic polyphosphate/atp-NAD kinase, domain 1"/>
    <property type="match status" value="1"/>
</dbReference>
<dbReference type="InterPro" id="IPR017438">
    <property type="entry name" value="ATP-NAD_kinase_N"/>
</dbReference>
<dbReference type="GO" id="GO:0005737">
    <property type="term" value="C:cytoplasm"/>
    <property type="evidence" value="ECO:0007669"/>
    <property type="project" value="UniProtKB-SubCell"/>
</dbReference>
<evidence type="ECO:0000256" key="2">
    <source>
        <dbReference type="ARBA" id="ARBA00022741"/>
    </source>
</evidence>
<dbReference type="HAMAP" id="MF_00361">
    <property type="entry name" value="NAD_kinase"/>
    <property type="match status" value="1"/>
</dbReference>
<feature type="binding site" evidence="8">
    <location>
        <begin position="186"/>
        <end position="191"/>
    </location>
    <ligand>
        <name>NAD(+)</name>
        <dbReference type="ChEBI" id="CHEBI:57540"/>
    </ligand>
</feature>
<dbReference type="AlphaFoldDB" id="A0A841C6L1"/>
<dbReference type="GO" id="GO:0005524">
    <property type="term" value="F:ATP binding"/>
    <property type="evidence" value="ECO:0007669"/>
    <property type="project" value="UniProtKB-KW"/>
</dbReference>
<evidence type="ECO:0000256" key="7">
    <source>
        <dbReference type="ARBA" id="ARBA00047925"/>
    </source>
</evidence>
<dbReference type="Proteomes" id="UP000562464">
    <property type="component" value="Unassembled WGS sequence"/>
</dbReference>
<dbReference type="Pfam" id="PF01513">
    <property type="entry name" value="NAD_kinase"/>
    <property type="match status" value="1"/>
</dbReference>
<dbReference type="GO" id="GO:0051287">
    <property type="term" value="F:NAD binding"/>
    <property type="evidence" value="ECO:0007669"/>
    <property type="project" value="UniProtKB-ARBA"/>
</dbReference>
<comment type="similarity">
    <text evidence="8">Belongs to the NAD kinase family.</text>
</comment>
<dbReference type="PANTHER" id="PTHR20275">
    <property type="entry name" value="NAD KINASE"/>
    <property type="match status" value="1"/>
</dbReference>
<evidence type="ECO:0000256" key="8">
    <source>
        <dbReference type="HAMAP-Rule" id="MF_00361"/>
    </source>
</evidence>